<keyword evidence="1" id="KW-1133">Transmembrane helix</keyword>
<dbReference type="Proteomes" id="UP000011592">
    <property type="component" value="Unassembled WGS sequence"/>
</dbReference>
<dbReference type="RefSeq" id="WP_008456810.1">
    <property type="nucleotide sequence ID" value="NZ_AOIJ01000057.1"/>
</dbReference>
<comment type="caution">
    <text evidence="2">The sequence shown here is derived from an EMBL/GenBank/DDBJ whole genome shotgun (WGS) entry which is preliminary data.</text>
</comment>
<dbReference type="EMBL" id="AOIJ01000057">
    <property type="protein sequence ID" value="ELY78451.1"/>
    <property type="molecule type" value="Genomic_DNA"/>
</dbReference>
<gene>
    <name evidence="2" type="ORF">C486_13512</name>
</gene>
<dbReference type="PATRIC" id="fig|1230459.4.peg.2704"/>
<keyword evidence="1" id="KW-0812">Transmembrane</keyword>
<evidence type="ECO:0000256" key="1">
    <source>
        <dbReference type="SAM" id="Phobius"/>
    </source>
</evidence>
<keyword evidence="1" id="KW-0472">Membrane</keyword>
<evidence type="ECO:0000313" key="2">
    <source>
        <dbReference type="EMBL" id="ELY78451.1"/>
    </source>
</evidence>
<name>L9YXS9_9EURY</name>
<sequence length="54" mass="6018">MNEQRLRPVYLLGIAGSAYALWYYLSFGATAYAAVFGLVTVVLLFRLRTVTADD</sequence>
<keyword evidence="3" id="KW-1185">Reference proteome</keyword>
<dbReference type="AlphaFoldDB" id="L9YXS9"/>
<evidence type="ECO:0000313" key="3">
    <source>
        <dbReference type="Proteomes" id="UP000011592"/>
    </source>
</evidence>
<proteinExistence type="predicted"/>
<feature type="transmembrane region" description="Helical" evidence="1">
    <location>
        <begin position="20"/>
        <end position="45"/>
    </location>
</feature>
<reference evidence="2 3" key="1">
    <citation type="journal article" date="2014" name="PLoS Genet.">
        <title>Phylogenetically driven sequencing of extremely halophilic archaea reveals strategies for static and dynamic osmo-response.</title>
        <authorList>
            <person name="Becker E.A."/>
            <person name="Seitzer P.M."/>
            <person name="Tritt A."/>
            <person name="Larsen D."/>
            <person name="Krusor M."/>
            <person name="Yao A.I."/>
            <person name="Wu D."/>
            <person name="Madern D."/>
            <person name="Eisen J.A."/>
            <person name="Darling A.E."/>
            <person name="Facciotti M.T."/>
        </authorList>
    </citation>
    <scope>NUCLEOTIDE SEQUENCE [LARGE SCALE GENOMIC DNA]</scope>
    <source>
        <strain evidence="2 3">JCM 14663</strain>
    </source>
</reference>
<protein>
    <submittedName>
        <fullName evidence="2">Uncharacterized protein</fullName>
    </submittedName>
</protein>
<organism evidence="2 3">
    <name type="scientific">Natrinema gari JCM 14663</name>
    <dbReference type="NCBI Taxonomy" id="1230459"/>
    <lineage>
        <taxon>Archaea</taxon>
        <taxon>Methanobacteriati</taxon>
        <taxon>Methanobacteriota</taxon>
        <taxon>Stenosarchaea group</taxon>
        <taxon>Halobacteria</taxon>
        <taxon>Halobacteriales</taxon>
        <taxon>Natrialbaceae</taxon>
        <taxon>Natrinema</taxon>
    </lineage>
</organism>
<accession>L9YXS9</accession>
<dbReference type="GeneID" id="58789112"/>